<sequence>MRLSQRPEKKCFDLLLARQTSELPMSVFAHNEPGISSNNTRGKEQSEGESRKQDFNGDGGNGSLLNDNCDHEMKSEHLTAEEMQAPDHQGKRDQSAGTKRAHMIRSGKAHRTWHTASRQW</sequence>
<feature type="compositionally biased region" description="Basic and acidic residues" evidence="1">
    <location>
        <begin position="41"/>
        <end position="55"/>
    </location>
</feature>
<protein>
    <submittedName>
        <fullName evidence="2">Uncharacterized protein</fullName>
    </submittedName>
</protein>
<dbReference type="EMBL" id="LJZO01000036">
    <property type="protein sequence ID" value="ROV92667.1"/>
    <property type="molecule type" value="Genomic_DNA"/>
</dbReference>
<comment type="caution">
    <text evidence="2">The sequence shown here is derived from an EMBL/GenBank/DDBJ whole genome shotgun (WGS) entry which is preliminary data.</text>
</comment>
<accession>A0A423VNR5</accession>
<feature type="compositionally biased region" description="Basic and acidic residues" evidence="1">
    <location>
        <begin position="68"/>
        <end position="80"/>
    </location>
</feature>
<dbReference type="AlphaFoldDB" id="A0A423VNR5"/>
<keyword evidence="3" id="KW-1185">Reference proteome</keyword>
<dbReference type="Proteomes" id="UP000284375">
    <property type="component" value="Unassembled WGS sequence"/>
</dbReference>
<organism evidence="2 3">
    <name type="scientific">Cytospora chrysosperma</name>
    <name type="common">Cytospora canker fungus</name>
    <name type="synonym">Sphaeria chrysosperma</name>
    <dbReference type="NCBI Taxonomy" id="252740"/>
    <lineage>
        <taxon>Eukaryota</taxon>
        <taxon>Fungi</taxon>
        <taxon>Dikarya</taxon>
        <taxon>Ascomycota</taxon>
        <taxon>Pezizomycotina</taxon>
        <taxon>Sordariomycetes</taxon>
        <taxon>Sordariomycetidae</taxon>
        <taxon>Diaporthales</taxon>
        <taxon>Cytosporaceae</taxon>
        <taxon>Cytospora</taxon>
    </lineage>
</organism>
<feature type="region of interest" description="Disordered" evidence="1">
    <location>
        <begin position="25"/>
        <end position="120"/>
    </location>
</feature>
<reference evidence="2 3" key="1">
    <citation type="submission" date="2015-09" db="EMBL/GenBank/DDBJ databases">
        <title>Host preference determinants of Valsa canker pathogens revealed by comparative genomics.</title>
        <authorList>
            <person name="Yin Z."/>
            <person name="Huang L."/>
        </authorList>
    </citation>
    <scope>NUCLEOTIDE SEQUENCE [LARGE SCALE GENOMIC DNA]</scope>
    <source>
        <strain evidence="2 3">YSFL</strain>
    </source>
</reference>
<name>A0A423VNR5_CYTCH</name>
<evidence type="ECO:0000313" key="3">
    <source>
        <dbReference type="Proteomes" id="UP000284375"/>
    </source>
</evidence>
<evidence type="ECO:0000256" key="1">
    <source>
        <dbReference type="SAM" id="MobiDB-lite"/>
    </source>
</evidence>
<feature type="compositionally biased region" description="Basic residues" evidence="1">
    <location>
        <begin position="99"/>
        <end position="113"/>
    </location>
</feature>
<proteinExistence type="predicted"/>
<gene>
    <name evidence="2" type="ORF">VSDG_06533</name>
</gene>
<evidence type="ECO:0000313" key="2">
    <source>
        <dbReference type="EMBL" id="ROV92667.1"/>
    </source>
</evidence>